<protein>
    <submittedName>
        <fullName evidence="3">PASTA domain-containing protein</fullName>
    </submittedName>
</protein>
<proteinExistence type="predicted"/>
<dbReference type="CDD" id="cd06577">
    <property type="entry name" value="PASTA_pknB"/>
    <property type="match status" value="3"/>
</dbReference>
<feature type="domain" description="PASTA" evidence="2">
    <location>
        <begin position="78"/>
        <end position="147"/>
    </location>
</feature>
<feature type="compositionally biased region" description="Polar residues" evidence="1">
    <location>
        <begin position="114"/>
        <end position="123"/>
    </location>
</feature>
<feature type="region of interest" description="Disordered" evidence="1">
    <location>
        <begin position="175"/>
        <end position="199"/>
    </location>
</feature>
<feature type="region of interest" description="Disordered" evidence="1">
    <location>
        <begin position="42"/>
        <end position="64"/>
    </location>
</feature>
<organism evidence="3 4">
    <name type="scientific">Actinomadura adrarensis</name>
    <dbReference type="NCBI Taxonomy" id="1819600"/>
    <lineage>
        <taxon>Bacteria</taxon>
        <taxon>Bacillati</taxon>
        <taxon>Actinomycetota</taxon>
        <taxon>Actinomycetes</taxon>
        <taxon>Streptosporangiales</taxon>
        <taxon>Thermomonosporaceae</taxon>
        <taxon>Actinomadura</taxon>
    </lineage>
</organism>
<keyword evidence="4" id="KW-1185">Reference proteome</keyword>
<feature type="non-terminal residue" evidence="3">
    <location>
        <position position="199"/>
    </location>
</feature>
<dbReference type="Proteomes" id="UP001597083">
    <property type="component" value="Unassembled WGS sequence"/>
</dbReference>
<evidence type="ECO:0000313" key="4">
    <source>
        <dbReference type="Proteomes" id="UP001597083"/>
    </source>
</evidence>
<feature type="domain" description="PASTA" evidence="2">
    <location>
        <begin position="8"/>
        <end position="75"/>
    </location>
</feature>
<evidence type="ECO:0000256" key="1">
    <source>
        <dbReference type="SAM" id="MobiDB-lite"/>
    </source>
</evidence>
<dbReference type="Pfam" id="PF03793">
    <property type="entry name" value="PASTA"/>
    <property type="match status" value="2"/>
</dbReference>
<dbReference type="SMART" id="SM00740">
    <property type="entry name" value="PASTA"/>
    <property type="match status" value="2"/>
</dbReference>
<evidence type="ECO:0000313" key="3">
    <source>
        <dbReference type="EMBL" id="MFD0852622.1"/>
    </source>
</evidence>
<dbReference type="Gene3D" id="3.30.10.20">
    <property type="match status" value="3"/>
</dbReference>
<comment type="caution">
    <text evidence="3">The sequence shown here is derived from an EMBL/GenBank/DDBJ whole genome shotgun (WGS) entry which is preliminary data.</text>
</comment>
<reference evidence="4" key="1">
    <citation type="journal article" date="2019" name="Int. J. Syst. Evol. Microbiol.">
        <title>The Global Catalogue of Microorganisms (GCM) 10K type strain sequencing project: providing services to taxonomists for standard genome sequencing and annotation.</title>
        <authorList>
            <consortium name="The Broad Institute Genomics Platform"/>
            <consortium name="The Broad Institute Genome Sequencing Center for Infectious Disease"/>
            <person name="Wu L."/>
            <person name="Ma J."/>
        </authorList>
    </citation>
    <scope>NUCLEOTIDE SEQUENCE [LARGE SCALE GENOMIC DNA]</scope>
    <source>
        <strain evidence="4">JCM 31696</strain>
    </source>
</reference>
<dbReference type="InterPro" id="IPR005543">
    <property type="entry name" value="PASTA_dom"/>
</dbReference>
<dbReference type="SUPFAM" id="SSF54184">
    <property type="entry name" value="Penicillin-binding protein 2x (pbp-2x), c-terminal domain"/>
    <property type="match status" value="1"/>
</dbReference>
<dbReference type="EMBL" id="JBHTIR010001493">
    <property type="protein sequence ID" value="MFD0852622.1"/>
    <property type="molecule type" value="Genomic_DNA"/>
</dbReference>
<evidence type="ECO:0000259" key="2">
    <source>
        <dbReference type="PROSITE" id="PS51178"/>
    </source>
</evidence>
<name>A0ABW3CFT5_9ACTN</name>
<feature type="region of interest" description="Disordered" evidence="1">
    <location>
        <begin position="108"/>
        <end position="135"/>
    </location>
</feature>
<gene>
    <name evidence="3" type="ORF">ACFQ07_10325</name>
</gene>
<dbReference type="PROSITE" id="PS51178">
    <property type="entry name" value="PASTA"/>
    <property type="match status" value="2"/>
</dbReference>
<accession>A0ABW3CFT5</accession>
<sequence>MSGGGDEQETVAVPTSIVGAEQATARTELARLGLEVGQTKEEYHDEVKEDHVISTDPEPGANVERGSSVNLVISKGKEPPPLVEVPDVTGKSYAEAKSQLEAAGFDVKRESETNDQVPRNNVIRQDPAGGQKVRQKSDVTLWVSAGPSNIKVPDLFNASERSACSQLNSLGLRCKKETQPAPPDRQVAPGQVFQQSPGP</sequence>
<feature type="compositionally biased region" description="Basic and acidic residues" evidence="1">
    <location>
        <begin position="42"/>
        <end position="53"/>
    </location>
</feature>